<dbReference type="CDD" id="cd16922">
    <property type="entry name" value="HATPase_EvgS-ArcB-TorS-like"/>
    <property type="match status" value="1"/>
</dbReference>
<dbReference type="Gene3D" id="1.10.287.130">
    <property type="match status" value="1"/>
</dbReference>
<keyword evidence="10" id="KW-1185">Reference proteome</keyword>
<dbReference type="SMART" id="SM00028">
    <property type="entry name" value="TPR"/>
    <property type="match status" value="3"/>
</dbReference>
<dbReference type="InterPro" id="IPR011990">
    <property type="entry name" value="TPR-like_helical_dom_sf"/>
</dbReference>
<dbReference type="Pfam" id="PF00512">
    <property type="entry name" value="HisKA"/>
    <property type="match status" value="1"/>
</dbReference>
<evidence type="ECO:0000259" key="7">
    <source>
        <dbReference type="PROSITE" id="PS50109"/>
    </source>
</evidence>
<dbReference type="STRING" id="1128970.SAMN04487935_1517"/>
<dbReference type="EC" id="2.7.13.3" evidence="2"/>
<dbReference type="RefSeq" id="WP_091393380.1">
    <property type="nucleotide sequence ID" value="NZ_BKAI01000003.1"/>
</dbReference>
<keyword evidence="6" id="KW-1133">Transmembrane helix</keyword>
<evidence type="ECO:0000256" key="4">
    <source>
        <dbReference type="PROSITE-ProRule" id="PRU00169"/>
    </source>
</evidence>
<evidence type="ECO:0000256" key="6">
    <source>
        <dbReference type="SAM" id="Phobius"/>
    </source>
</evidence>
<protein>
    <recommendedName>
        <fullName evidence="2">histidine kinase</fullName>
        <ecNumber evidence="2">2.7.13.3</ecNumber>
    </recommendedName>
</protein>
<gene>
    <name evidence="9" type="ORF">SAMN04487935_1517</name>
</gene>
<dbReference type="Gene3D" id="3.30.565.10">
    <property type="entry name" value="Histidine kinase-like ATPase, C-terminal domain"/>
    <property type="match status" value="1"/>
</dbReference>
<dbReference type="Proteomes" id="UP000199580">
    <property type="component" value="Unassembled WGS sequence"/>
</dbReference>
<dbReference type="InterPro" id="IPR019734">
    <property type="entry name" value="TPR_rpt"/>
</dbReference>
<dbReference type="SMART" id="SM00448">
    <property type="entry name" value="REC"/>
    <property type="match status" value="1"/>
</dbReference>
<keyword evidence="6" id="KW-0472">Membrane</keyword>
<dbReference type="PROSITE" id="PS50109">
    <property type="entry name" value="HIS_KIN"/>
    <property type="match status" value="1"/>
</dbReference>
<dbReference type="PANTHER" id="PTHR45339">
    <property type="entry name" value="HYBRID SIGNAL TRANSDUCTION HISTIDINE KINASE J"/>
    <property type="match status" value="1"/>
</dbReference>
<evidence type="ECO:0000313" key="10">
    <source>
        <dbReference type="Proteomes" id="UP000199580"/>
    </source>
</evidence>
<dbReference type="PANTHER" id="PTHR45339:SF3">
    <property type="entry name" value="HISTIDINE KINASE"/>
    <property type="match status" value="1"/>
</dbReference>
<feature type="modified residue" description="4-aspartylphosphate" evidence="4">
    <location>
        <position position="661"/>
    </location>
</feature>
<dbReference type="Pfam" id="PF02518">
    <property type="entry name" value="HATPase_c"/>
    <property type="match status" value="1"/>
</dbReference>
<name>A0A1G8VUD1_9FLAO</name>
<evidence type="ECO:0000256" key="5">
    <source>
        <dbReference type="SAM" id="Coils"/>
    </source>
</evidence>
<keyword evidence="5" id="KW-0175">Coiled coil</keyword>
<keyword evidence="9" id="KW-0808">Transferase</keyword>
<dbReference type="InterPro" id="IPR036890">
    <property type="entry name" value="HATPase_C_sf"/>
</dbReference>
<dbReference type="SUPFAM" id="SSF47384">
    <property type="entry name" value="Homodimeric domain of signal transducing histidine kinase"/>
    <property type="match status" value="1"/>
</dbReference>
<comment type="catalytic activity">
    <reaction evidence="1">
        <text>ATP + protein L-histidine = ADP + protein N-phospho-L-histidine.</text>
        <dbReference type="EC" id="2.7.13.3"/>
    </reaction>
</comment>
<feature type="coiled-coil region" evidence="5">
    <location>
        <begin position="276"/>
        <end position="303"/>
    </location>
</feature>
<dbReference type="Gene3D" id="1.25.40.10">
    <property type="entry name" value="Tetratricopeptide repeat domain"/>
    <property type="match status" value="1"/>
</dbReference>
<dbReference type="FunFam" id="3.30.565.10:FF:000010">
    <property type="entry name" value="Sensor histidine kinase RcsC"/>
    <property type="match status" value="1"/>
</dbReference>
<evidence type="ECO:0000256" key="1">
    <source>
        <dbReference type="ARBA" id="ARBA00000085"/>
    </source>
</evidence>
<dbReference type="SMART" id="SM00387">
    <property type="entry name" value="HATPase_c"/>
    <property type="match status" value="1"/>
</dbReference>
<dbReference type="SUPFAM" id="SSF48452">
    <property type="entry name" value="TPR-like"/>
    <property type="match status" value="2"/>
</dbReference>
<evidence type="ECO:0000259" key="8">
    <source>
        <dbReference type="PROSITE" id="PS50110"/>
    </source>
</evidence>
<evidence type="ECO:0000313" key="9">
    <source>
        <dbReference type="EMBL" id="SDJ69423.1"/>
    </source>
</evidence>
<dbReference type="SUPFAM" id="SSF52172">
    <property type="entry name" value="CheY-like"/>
    <property type="match status" value="1"/>
</dbReference>
<feature type="domain" description="Response regulatory" evidence="8">
    <location>
        <begin position="612"/>
        <end position="726"/>
    </location>
</feature>
<accession>A0A1G8VUD1</accession>
<dbReference type="InterPro" id="IPR036097">
    <property type="entry name" value="HisK_dim/P_sf"/>
</dbReference>
<dbReference type="EMBL" id="FNEZ01000002">
    <property type="protein sequence ID" value="SDJ69423.1"/>
    <property type="molecule type" value="Genomic_DNA"/>
</dbReference>
<feature type="coiled-coil region" evidence="5">
    <location>
        <begin position="335"/>
        <end position="362"/>
    </location>
</feature>
<dbReference type="CDD" id="cd00082">
    <property type="entry name" value="HisKA"/>
    <property type="match status" value="1"/>
</dbReference>
<dbReference type="CDD" id="cd17546">
    <property type="entry name" value="REC_hyHK_CKI1_RcsC-like"/>
    <property type="match status" value="1"/>
</dbReference>
<dbReference type="SUPFAM" id="SSF55874">
    <property type="entry name" value="ATPase domain of HSP90 chaperone/DNA topoisomerase II/histidine kinase"/>
    <property type="match status" value="1"/>
</dbReference>
<evidence type="ECO:0000256" key="3">
    <source>
        <dbReference type="ARBA" id="ARBA00022553"/>
    </source>
</evidence>
<feature type="domain" description="Histidine kinase" evidence="7">
    <location>
        <begin position="369"/>
        <end position="589"/>
    </location>
</feature>
<evidence type="ECO:0000256" key="2">
    <source>
        <dbReference type="ARBA" id="ARBA00012438"/>
    </source>
</evidence>
<dbReference type="InterPro" id="IPR004358">
    <property type="entry name" value="Sig_transdc_His_kin-like_C"/>
</dbReference>
<dbReference type="AlphaFoldDB" id="A0A1G8VUD1"/>
<sequence>MSQIRIILLLIAFYCAHDGVAQSTEYNKKDIAALATKANDYLNEYKFKESLLYSREALKQAIYIKDDYLIATAYNTIAGNFDELSESDKAIFNYQKALYYASRTDNDSIKGWLNNNLGNMYFFEKKDYEKGIDYYRKAIEYAEKTKDTSKLVLTNLNIALGYFEIGKFEQGYPHLQYINTHHSKHGDKDTVVFLNMLNGSYFGYKGQNEKAEFFFAKAIGIAKKNNEKADLAYTYQEYSKFLLKIGDYKRAYRYLALYDELKDEIYDSEKLKKADVEGVNLEIDEYKRALDKIENEKTAQSLSLKKSRIIVFLFVVAVFVLLLLLYTLYKNNNFKKKANAELMLANEELVVANERAEEASRLKTQFVSTISHELRTPLYGVVGITNMILDEHKELAESPHLNSLKFSARYLLSLVNDILQINKIEEKRIVLETLAFNISDEINIVTSSLQFIANKNHNKVTIDTDDQIPEFLIGDKLRLSQILMNLASNALKFTKNGEVKISANQVRIDVTCHYIEFKISDNGLGIAPKDQEKIFEKFVQIGRRDDDYQGTGLGLSIVKRLIELFKSEIHLESKLNEGTTFSFTIGFEADEQKRREIINNIEVDLTSSQIFTILVVEDNKINQMVTKKILEKNNFKCDVVEDGLLALDMLDKKSYDAILMDINMPIINGFETTRRLRAKGITTPVIALTAFDKEEITEESISSGINDIIIKPFEPVKMFQIIHSQIHKSKNLN</sequence>
<organism evidence="9 10">
    <name type="scientific">Flavobacterium noncentrifugens</name>
    <dbReference type="NCBI Taxonomy" id="1128970"/>
    <lineage>
        <taxon>Bacteria</taxon>
        <taxon>Pseudomonadati</taxon>
        <taxon>Bacteroidota</taxon>
        <taxon>Flavobacteriia</taxon>
        <taxon>Flavobacteriales</taxon>
        <taxon>Flavobacteriaceae</taxon>
        <taxon>Flavobacterium</taxon>
    </lineage>
</organism>
<dbReference type="InterPro" id="IPR005467">
    <property type="entry name" value="His_kinase_dom"/>
</dbReference>
<dbReference type="InterPro" id="IPR003594">
    <property type="entry name" value="HATPase_dom"/>
</dbReference>
<dbReference type="InterPro" id="IPR001789">
    <property type="entry name" value="Sig_transdc_resp-reg_receiver"/>
</dbReference>
<dbReference type="SMART" id="SM00388">
    <property type="entry name" value="HisKA"/>
    <property type="match status" value="1"/>
</dbReference>
<reference evidence="9 10" key="1">
    <citation type="submission" date="2016-10" db="EMBL/GenBank/DDBJ databases">
        <authorList>
            <person name="de Groot N.N."/>
        </authorList>
    </citation>
    <scope>NUCLEOTIDE SEQUENCE [LARGE SCALE GENOMIC DNA]</scope>
    <source>
        <strain evidence="9 10">CGMCC 1.10076</strain>
    </source>
</reference>
<dbReference type="InterPro" id="IPR003661">
    <property type="entry name" value="HisK_dim/P_dom"/>
</dbReference>
<proteinExistence type="predicted"/>
<dbReference type="Pfam" id="PF00072">
    <property type="entry name" value="Response_reg"/>
    <property type="match status" value="1"/>
</dbReference>
<dbReference type="PROSITE" id="PS50110">
    <property type="entry name" value="RESPONSE_REGULATORY"/>
    <property type="match status" value="1"/>
</dbReference>
<dbReference type="GO" id="GO:0000155">
    <property type="term" value="F:phosphorelay sensor kinase activity"/>
    <property type="evidence" value="ECO:0007669"/>
    <property type="project" value="InterPro"/>
</dbReference>
<keyword evidence="6" id="KW-0812">Transmembrane</keyword>
<keyword evidence="9" id="KW-0418">Kinase</keyword>
<dbReference type="Gene3D" id="3.40.50.2300">
    <property type="match status" value="1"/>
</dbReference>
<dbReference type="InterPro" id="IPR011006">
    <property type="entry name" value="CheY-like_superfamily"/>
</dbReference>
<keyword evidence="3 4" id="KW-0597">Phosphoprotein</keyword>
<feature type="transmembrane region" description="Helical" evidence="6">
    <location>
        <begin position="309"/>
        <end position="329"/>
    </location>
</feature>
<dbReference type="PRINTS" id="PR00344">
    <property type="entry name" value="BCTRLSENSOR"/>
</dbReference>
<dbReference type="OrthoDB" id="4457677at2"/>